<evidence type="ECO:0000256" key="1">
    <source>
        <dbReference type="ARBA" id="ARBA00004141"/>
    </source>
</evidence>
<evidence type="ECO:0000256" key="2">
    <source>
        <dbReference type="ARBA" id="ARBA00022692"/>
    </source>
</evidence>
<comment type="subcellular location">
    <subcellularLocation>
        <location evidence="1">Membrane</location>
        <topology evidence="1">Multi-pass membrane protein</topology>
    </subcellularLocation>
</comment>
<dbReference type="InterPro" id="IPR009908">
    <property type="entry name" value="Methylamine_util_MauE"/>
</dbReference>
<evidence type="ECO:0000259" key="6">
    <source>
        <dbReference type="Pfam" id="PF07291"/>
    </source>
</evidence>
<keyword evidence="3 5" id="KW-1133">Transmembrane helix</keyword>
<keyword evidence="4 5" id="KW-0472">Membrane</keyword>
<feature type="transmembrane region" description="Helical" evidence="5">
    <location>
        <begin position="143"/>
        <end position="163"/>
    </location>
</feature>
<keyword evidence="2 5" id="KW-0812">Transmembrane</keyword>
<dbReference type="EMBL" id="BAAAZG010000040">
    <property type="protein sequence ID" value="GAA4086639.1"/>
    <property type="molecule type" value="Genomic_DNA"/>
</dbReference>
<sequence>MTDYLLLAARALTATVFALAFVGKARGAERFGGFVTSIHQLALIPRRAATPVALAIVIGEGAAVLLLVLPFAPRLGSALAVALLAVFIAAVVRSVRGGVFAECRCFGSRGAVMSHAMIVRNLLLMAIAAPGVAAAPVPTGRPVAAVAAVLAGVLAAALFTRYYDRGVAALMRRLVAAERAEAPR</sequence>
<keyword evidence="8" id="KW-1185">Reference proteome</keyword>
<evidence type="ECO:0000256" key="5">
    <source>
        <dbReference type="SAM" id="Phobius"/>
    </source>
</evidence>
<reference evidence="8" key="1">
    <citation type="journal article" date="2019" name="Int. J. Syst. Evol. Microbiol.">
        <title>The Global Catalogue of Microorganisms (GCM) 10K type strain sequencing project: providing services to taxonomists for standard genome sequencing and annotation.</title>
        <authorList>
            <consortium name="The Broad Institute Genomics Platform"/>
            <consortium name="The Broad Institute Genome Sequencing Center for Infectious Disease"/>
            <person name="Wu L."/>
            <person name="Ma J."/>
        </authorList>
    </citation>
    <scope>NUCLEOTIDE SEQUENCE [LARGE SCALE GENOMIC DNA]</scope>
    <source>
        <strain evidence="8">JCM 16702</strain>
    </source>
</reference>
<evidence type="ECO:0000256" key="4">
    <source>
        <dbReference type="ARBA" id="ARBA00023136"/>
    </source>
</evidence>
<feature type="domain" description="Methylamine utilisation protein MauE" evidence="6">
    <location>
        <begin position="3"/>
        <end position="132"/>
    </location>
</feature>
<feature type="transmembrane region" description="Helical" evidence="5">
    <location>
        <begin position="48"/>
        <end position="69"/>
    </location>
</feature>
<accession>A0ABP7WDH7</accession>
<feature type="transmembrane region" description="Helical" evidence="5">
    <location>
        <begin position="6"/>
        <end position="27"/>
    </location>
</feature>
<evidence type="ECO:0000256" key="3">
    <source>
        <dbReference type="ARBA" id="ARBA00022989"/>
    </source>
</evidence>
<feature type="transmembrane region" description="Helical" evidence="5">
    <location>
        <begin position="75"/>
        <end position="95"/>
    </location>
</feature>
<comment type="caution">
    <text evidence="7">The sequence shown here is derived from an EMBL/GenBank/DDBJ whole genome shotgun (WGS) entry which is preliminary data.</text>
</comment>
<evidence type="ECO:0000313" key="8">
    <source>
        <dbReference type="Proteomes" id="UP001500683"/>
    </source>
</evidence>
<gene>
    <name evidence="7" type="ORF">GCM10022214_53480</name>
</gene>
<proteinExistence type="predicted"/>
<evidence type="ECO:0000313" key="7">
    <source>
        <dbReference type="EMBL" id="GAA4086639.1"/>
    </source>
</evidence>
<feature type="transmembrane region" description="Helical" evidence="5">
    <location>
        <begin position="116"/>
        <end position="137"/>
    </location>
</feature>
<name>A0ABP7WDH7_9ACTN</name>
<dbReference type="RefSeq" id="WP_344952816.1">
    <property type="nucleotide sequence ID" value="NZ_BAAAZG010000040.1"/>
</dbReference>
<organism evidence="7 8">
    <name type="scientific">Actinomadura miaoliensis</name>
    <dbReference type="NCBI Taxonomy" id="430685"/>
    <lineage>
        <taxon>Bacteria</taxon>
        <taxon>Bacillati</taxon>
        <taxon>Actinomycetota</taxon>
        <taxon>Actinomycetes</taxon>
        <taxon>Streptosporangiales</taxon>
        <taxon>Thermomonosporaceae</taxon>
        <taxon>Actinomadura</taxon>
    </lineage>
</organism>
<dbReference type="Proteomes" id="UP001500683">
    <property type="component" value="Unassembled WGS sequence"/>
</dbReference>
<dbReference type="Pfam" id="PF07291">
    <property type="entry name" value="MauE"/>
    <property type="match status" value="1"/>
</dbReference>
<protein>
    <recommendedName>
        <fullName evidence="6">Methylamine utilisation protein MauE domain-containing protein</fullName>
    </recommendedName>
</protein>